<evidence type="ECO:0000256" key="1">
    <source>
        <dbReference type="SAM" id="MobiDB-lite"/>
    </source>
</evidence>
<comment type="caution">
    <text evidence="2">The sequence shown here is derived from an EMBL/GenBank/DDBJ whole genome shotgun (WGS) entry which is preliminary data.</text>
</comment>
<protein>
    <submittedName>
        <fullName evidence="2">Uncharacterized protein</fullName>
    </submittedName>
</protein>
<dbReference type="AlphaFoldDB" id="A0A9P6MB52"/>
<feature type="compositionally biased region" description="Acidic residues" evidence="1">
    <location>
        <begin position="168"/>
        <end position="177"/>
    </location>
</feature>
<gene>
    <name evidence="2" type="ORF">BGZ65_006893</name>
</gene>
<evidence type="ECO:0000313" key="2">
    <source>
        <dbReference type="EMBL" id="KAF9986621.1"/>
    </source>
</evidence>
<accession>A0A9P6MB52</accession>
<keyword evidence="3" id="KW-1185">Reference proteome</keyword>
<dbReference type="Proteomes" id="UP000749646">
    <property type="component" value="Unassembled WGS sequence"/>
</dbReference>
<feature type="region of interest" description="Disordered" evidence="1">
    <location>
        <begin position="137"/>
        <end position="180"/>
    </location>
</feature>
<name>A0A9P6MB52_9FUNG</name>
<reference evidence="2" key="1">
    <citation type="journal article" date="2020" name="Fungal Divers.">
        <title>Resolving the Mortierellaceae phylogeny through synthesis of multi-gene phylogenetics and phylogenomics.</title>
        <authorList>
            <person name="Vandepol N."/>
            <person name="Liber J."/>
            <person name="Desiro A."/>
            <person name="Na H."/>
            <person name="Kennedy M."/>
            <person name="Barry K."/>
            <person name="Grigoriev I.V."/>
            <person name="Miller A.N."/>
            <person name="O'Donnell K."/>
            <person name="Stajich J.E."/>
            <person name="Bonito G."/>
        </authorList>
    </citation>
    <scope>NUCLEOTIDE SEQUENCE</scope>
    <source>
        <strain evidence="2">MES-2147</strain>
    </source>
</reference>
<sequence>MSTILSQKPIELHNPYSVLLESEHEPSLASTADNVTYSHITNSRAILTRALSDDDLDRVSVSSWSVVNSTYASDNEDDDDDDEAKEIYIDASAYGLAPLTVAALSDGFTNISNIMTATSINSSSVTAQPNTWVIKVSKSRQDPSLRKRKASTATAPSLEDVVERSESDSQEEEDDEEDRRGDLFMSMSEHELSKSAKAVKLKNVRLATAYDVALCKALNVTNKKANGGPKLPKTKGRSEKTKTRSTDLD</sequence>
<feature type="compositionally biased region" description="Basic and acidic residues" evidence="1">
    <location>
        <begin position="236"/>
        <end position="249"/>
    </location>
</feature>
<dbReference type="OrthoDB" id="2386896at2759"/>
<evidence type="ECO:0000313" key="3">
    <source>
        <dbReference type="Proteomes" id="UP000749646"/>
    </source>
</evidence>
<proteinExistence type="predicted"/>
<dbReference type="EMBL" id="JAAAHW010003219">
    <property type="protein sequence ID" value="KAF9986621.1"/>
    <property type="molecule type" value="Genomic_DNA"/>
</dbReference>
<organism evidence="2 3">
    <name type="scientific">Modicella reniformis</name>
    <dbReference type="NCBI Taxonomy" id="1440133"/>
    <lineage>
        <taxon>Eukaryota</taxon>
        <taxon>Fungi</taxon>
        <taxon>Fungi incertae sedis</taxon>
        <taxon>Mucoromycota</taxon>
        <taxon>Mortierellomycotina</taxon>
        <taxon>Mortierellomycetes</taxon>
        <taxon>Mortierellales</taxon>
        <taxon>Mortierellaceae</taxon>
        <taxon>Modicella</taxon>
    </lineage>
</organism>
<feature type="region of interest" description="Disordered" evidence="1">
    <location>
        <begin position="221"/>
        <end position="249"/>
    </location>
</feature>